<sequence length="67" mass="7402">MSSVHIGIRHDDDFVVAEFGYIKIVMNTCSKCSYHGLDFRIAVNTIHSGLLHVENFTAQGKYGLSGT</sequence>
<reference evidence="1" key="1">
    <citation type="submission" date="2012-11" db="EMBL/GenBank/DDBJ databases">
        <title>Dependencies among metagenomic species, viruses, plasmids and units of genetic variation.</title>
        <authorList>
            <person name="Nielsen H.B."/>
            <person name="Almeida M."/>
            <person name="Juncker A.S."/>
            <person name="Rasmussen S."/>
            <person name="Li J."/>
            <person name="Sunagawa S."/>
            <person name="Plichta D."/>
            <person name="Gautier L."/>
            <person name="Le Chatelier E."/>
            <person name="Peletier E."/>
            <person name="Bonde I."/>
            <person name="Nielsen T."/>
            <person name="Manichanh C."/>
            <person name="Arumugam M."/>
            <person name="Batto J."/>
            <person name="Santos M.B.Q.D."/>
            <person name="Blom N."/>
            <person name="Borruel N."/>
            <person name="Burgdorf K.S."/>
            <person name="Boumezbeur F."/>
            <person name="Casellas F."/>
            <person name="Dore J."/>
            <person name="Guarner F."/>
            <person name="Hansen T."/>
            <person name="Hildebrand F."/>
            <person name="Kaas R.S."/>
            <person name="Kennedy S."/>
            <person name="Kristiansen K."/>
            <person name="Kultima J.R."/>
            <person name="Leonard P."/>
            <person name="Levenez F."/>
            <person name="Lund O."/>
            <person name="Moumen B."/>
            <person name="Le Paslier D."/>
            <person name="Pons N."/>
            <person name="Pedersen O."/>
            <person name="Prifti E."/>
            <person name="Qin J."/>
            <person name="Raes J."/>
            <person name="Tap J."/>
            <person name="Tims S."/>
            <person name="Ussery D.W."/>
            <person name="Yamada T."/>
            <person name="MetaHit consortium"/>
            <person name="Renault P."/>
            <person name="Sicheritz-Ponten T."/>
            <person name="Bork P."/>
            <person name="Wang J."/>
            <person name="Brunak S."/>
            <person name="Ehrlich S.D."/>
        </authorList>
    </citation>
    <scope>NUCLEOTIDE SEQUENCE [LARGE SCALE GENOMIC DNA]</scope>
</reference>
<protein>
    <submittedName>
        <fullName evidence="1">Uncharacterized protein</fullName>
    </submittedName>
</protein>
<name>R6KFT5_9FIRM</name>
<evidence type="ECO:0000313" key="1">
    <source>
        <dbReference type="EMBL" id="CDB61062.1"/>
    </source>
</evidence>
<gene>
    <name evidence="1" type="ORF">BN486_01396</name>
</gene>
<comment type="caution">
    <text evidence="1">The sequence shown here is derived from an EMBL/GenBank/DDBJ whole genome shotgun (WGS) entry which is preliminary data.</text>
</comment>
<evidence type="ECO:0000313" key="2">
    <source>
        <dbReference type="Proteomes" id="UP000018009"/>
    </source>
</evidence>
<dbReference type="Proteomes" id="UP000018009">
    <property type="component" value="Unassembled WGS sequence"/>
</dbReference>
<dbReference type="AlphaFoldDB" id="R6KFT5"/>
<organism evidence="1 2">
    <name type="scientific">[Clostridium] clostridioforme CAG:132</name>
    <dbReference type="NCBI Taxonomy" id="1263065"/>
    <lineage>
        <taxon>Bacteria</taxon>
        <taxon>Bacillati</taxon>
        <taxon>Bacillota</taxon>
        <taxon>Clostridia</taxon>
        <taxon>Lachnospirales</taxon>
        <taxon>Lachnospiraceae</taxon>
        <taxon>Enterocloster</taxon>
    </lineage>
</organism>
<dbReference type="EMBL" id="CBDY010000018">
    <property type="protein sequence ID" value="CDB61062.1"/>
    <property type="molecule type" value="Genomic_DNA"/>
</dbReference>
<accession>R6KFT5</accession>
<proteinExistence type="predicted"/>